<dbReference type="Proteomes" id="UP000320085">
    <property type="component" value="Unassembled WGS sequence"/>
</dbReference>
<dbReference type="GO" id="GO:0016491">
    <property type="term" value="F:oxidoreductase activity"/>
    <property type="evidence" value="ECO:0007669"/>
    <property type="project" value="UniProtKB-KW"/>
</dbReference>
<dbReference type="InterPro" id="IPR001613">
    <property type="entry name" value="Flavin_amine_oxidase"/>
</dbReference>
<dbReference type="PRINTS" id="PR00757">
    <property type="entry name" value="AMINEOXDASEF"/>
</dbReference>
<reference evidence="5 6" key="1">
    <citation type="submission" date="2019-06" db="EMBL/GenBank/DDBJ databases">
        <title>Sequencing the genomes of 1000 actinobacteria strains.</title>
        <authorList>
            <person name="Klenk H.-P."/>
        </authorList>
    </citation>
    <scope>NUCLEOTIDE SEQUENCE [LARGE SCALE GENOMIC DNA]</scope>
    <source>
        <strain evidence="5 6">DSM 21776</strain>
    </source>
</reference>
<evidence type="ECO:0000256" key="2">
    <source>
        <dbReference type="ARBA" id="ARBA00023002"/>
    </source>
</evidence>
<evidence type="ECO:0000256" key="1">
    <source>
        <dbReference type="ARBA" id="ARBA00001974"/>
    </source>
</evidence>
<dbReference type="InterPro" id="IPR050464">
    <property type="entry name" value="Zeta_carotene_desat/Oxidored"/>
</dbReference>
<dbReference type="Gene3D" id="3.50.50.60">
    <property type="entry name" value="FAD/NAD(P)-binding domain"/>
    <property type="match status" value="1"/>
</dbReference>
<dbReference type="InterPro" id="IPR036188">
    <property type="entry name" value="FAD/NAD-bd_sf"/>
</dbReference>
<comment type="cofactor">
    <cofactor evidence="1">
        <name>FAD</name>
        <dbReference type="ChEBI" id="CHEBI:57692"/>
    </cofactor>
</comment>
<gene>
    <name evidence="5" type="ORF">FHX52_3992</name>
</gene>
<feature type="binding site" evidence="3">
    <location>
        <position position="26"/>
    </location>
    <ligand>
        <name>FAD</name>
        <dbReference type="ChEBI" id="CHEBI:57692"/>
    </ligand>
</feature>
<dbReference type="AlphaFoldDB" id="A0A543PL25"/>
<comment type="caution">
    <text evidence="5">The sequence shown here is derived from an EMBL/GenBank/DDBJ whole genome shotgun (WGS) entry which is preliminary data.</text>
</comment>
<keyword evidence="2" id="KW-0560">Oxidoreductase</keyword>
<evidence type="ECO:0000313" key="5">
    <source>
        <dbReference type="EMBL" id="TQN44771.1"/>
    </source>
</evidence>
<feature type="binding site" evidence="3">
    <location>
        <begin position="44"/>
        <end position="45"/>
    </location>
    <ligand>
        <name>FAD</name>
        <dbReference type="ChEBI" id="CHEBI:57692"/>
    </ligand>
</feature>
<dbReference type="SUPFAM" id="SSF51905">
    <property type="entry name" value="FAD/NAD(P)-binding domain"/>
    <property type="match status" value="1"/>
</dbReference>
<dbReference type="Pfam" id="PF01593">
    <property type="entry name" value="Amino_oxidase"/>
    <property type="match status" value="1"/>
</dbReference>
<dbReference type="InterPro" id="IPR002937">
    <property type="entry name" value="Amino_oxidase"/>
</dbReference>
<dbReference type="PANTHER" id="PTHR42923:SF17">
    <property type="entry name" value="AMINE OXIDASE DOMAIN-CONTAINING PROTEIN"/>
    <property type="match status" value="1"/>
</dbReference>
<evidence type="ECO:0000313" key="6">
    <source>
        <dbReference type="Proteomes" id="UP000320085"/>
    </source>
</evidence>
<organism evidence="5 6">
    <name type="scientific">Humibacillus xanthopallidus</name>
    <dbReference type="NCBI Taxonomy" id="412689"/>
    <lineage>
        <taxon>Bacteria</taxon>
        <taxon>Bacillati</taxon>
        <taxon>Actinomycetota</taxon>
        <taxon>Actinomycetes</taxon>
        <taxon>Micrococcales</taxon>
        <taxon>Intrasporangiaceae</taxon>
        <taxon>Humibacillus</taxon>
    </lineage>
</organism>
<dbReference type="PANTHER" id="PTHR42923">
    <property type="entry name" value="PROTOPORPHYRINOGEN OXIDASE"/>
    <property type="match status" value="1"/>
</dbReference>
<evidence type="ECO:0000256" key="3">
    <source>
        <dbReference type="PIRSR" id="PIRSR601613-1"/>
    </source>
</evidence>
<dbReference type="RefSeq" id="WP_246070283.1">
    <property type="nucleotide sequence ID" value="NZ_BAAAQC010000017.1"/>
</dbReference>
<evidence type="ECO:0000259" key="4">
    <source>
        <dbReference type="Pfam" id="PF01593"/>
    </source>
</evidence>
<protein>
    <submittedName>
        <fullName evidence="5">Putative NAD/FAD-binding protein</fullName>
    </submittedName>
</protein>
<sequence>MNRPIRSTLTQESSRPTVAVIGAGVSGLTAAHVLSSTHDVTLLEADDRLGGHAHTHDVAGRDGALRIDSGFIVHNERTYPHLLRLFRELDVPTQATEMSMSIDCRGCGLTYAGGRGPKGMFAQPWRAAQPRFVRLLTEVPRFHREARALLADDSREPTWGEFLAEGGFSPYFVRHFAIPLVSCVWSCGDLDATSYPARHLFQFLDHHGMLTVTDSPQWRTVTGGSATYVDRLVERLPDVRRDSRVTAVTRHDDGVDVRVAGGRASSDRGTTDCVTTYDRVVIATHADQALELLADATPDEKRDLAAIRYSRNETWLHRDSSVLPRPRQAKASWNYRMESCDAPAPDVTVSYWMNRLHGIDDGDDHVVTLNPDGHVDPATVTARMTYDHPIFTAEAVEAAGRLRGAGGDRLAFAGAHLGWGFHEDGCRSGVEAAQSFGVRW</sequence>
<feature type="domain" description="Amine oxidase" evidence="4">
    <location>
        <begin position="25"/>
        <end position="303"/>
    </location>
</feature>
<name>A0A543PL25_9MICO</name>
<accession>A0A543PL25</accession>
<feature type="binding site" evidence="3">
    <location>
        <position position="245"/>
    </location>
    <ligand>
        <name>FAD</name>
        <dbReference type="ChEBI" id="CHEBI:57692"/>
    </ligand>
</feature>
<proteinExistence type="predicted"/>
<dbReference type="EMBL" id="VFQF01000003">
    <property type="protein sequence ID" value="TQN44771.1"/>
    <property type="molecule type" value="Genomic_DNA"/>
</dbReference>